<accession>A0ABR7G4Q3</accession>
<dbReference type="GO" id="GO:0008168">
    <property type="term" value="F:methyltransferase activity"/>
    <property type="evidence" value="ECO:0007669"/>
    <property type="project" value="UniProtKB-KW"/>
</dbReference>
<dbReference type="PANTHER" id="PTHR35276:SF1">
    <property type="entry name" value="TRNA (MNM(5)S(2)U34)-METHYLTRANSFERASE, CHLOROPLASTIC"/>
    <property type="match status" value="1"/>
</dbReference>
<evidence type="ECO:0000313" key="1">
    <source>
        <dbReference type="EMBL" id="MBC5682421.1"/>
    </source>
</evidence>
<name>A0ABR7G4Q3_9FIRM</name>
<keyword evidence="2" id="KW-1185">Reference proteome</keyword>
<comment type="caution">
    <text evidence="1">The sequence shown here is derived from an EMBL/GenBank/DDBJ whole genome shotgun (WGS) entry which is preliminary data.</text>
</comment>
<dbReference type="InterPro" id="IPR010719">
    <property type="entry name" value="MnmM_MeTrfase"/>
</dbReference>
<keyword evidence="1" id="KW-0808">Transferase</keyword>
<dbReference type="GO" id="GO:0032259">
    <property type="term" value="P:methylation"/>
    <property type="evidence" value="ECO:0007669"/>
    <property type="project" value="UniProtKB-KW"/>
</dbReference>
<dbReference type="Pfam" id="PF06962">
    <property type="entry name" value="rRNA_methylase"/>
    <property type="match status" value="1"/>
</dbReference>
<organism evidence="1 2">
    <name type="scientific">Ruminococcus hominis</name>
    <dbReference type="NCBI Taxonomy" id="2763065"/>
    <lineage>
        <taxon>Bacteria</taxon>
        <taxon>Bacillati</taxon>
        <taxon>Bacillota</taxon>
        <taxon>Clostridia</taxon>
        <taxon>Eubacteriales</taxon>
        <taxon>Oscillospiraceae</taxon>
        <taxon>Ruminococcus</taxon>
    </lineage>
</organism>
<sequence length="187" mass="20855">MNPSQITDWSHQIIRSVAKKDGLYIDATMGKGHDTKLLCELAGEQGSVLAFDIQSEAVHATENLLQKEGLLDRATLLLTGHEHMDEYVQTESVDVVCFNFGYLPGGNHSISTKTKTSLEAIEKGLTLLKHGGMMSLCIYSGGDTGFEEKDAILQYIKEINPKEYTVIVNEYYNRENNPPIPAFIFKR</sequence>
<dbReference type="InterPro" id="IPR029063">
    <property type="entry name" value="SAM-dependent_MTases_sf"/>
</dbReference>
<keyword evidence="1" id="KW-0489">Methyltransferase</keyword>
<evidence type="ECO:0000313" key="2">
    <source>
        <dbReference type="Proteomes" id="UP000631576"/>
    </source>
</evidence>
<dbReference type="SUPFAM" id="SSF53335">
    <property type="entry name" value="S-adenosyl-L-methionine-dependent methyltransferases"/>
    <property type="match status" value="1"/>
</dbReference>
<dbReference type="EMBL" id="JACOPE010000001">
    <property type="protein sequence ID" value="MBC5682421.1"/>
    <property type="molecule type" value="Genomic_DNA"/>
</dbReference>
<dbReference type="Proteomes" id="UP000631576">
    <property type="component" value="Unassembled WGS sequence"/>
</dbReference>
<reference evidence="1 2" key="1">
    <citation type="submission" date="2020-08" db="EMBL/GenBank/DDBJ databases">
        <title>Genome public.</title>
        <authorList>
            <person name="Liu C."/>
            <person name="Sun Q."/>
        </authorList>
    </citation>
    <scope>NUCLEOTIDE SEQUENCE [LARGE SCALE GENOMIC DNA]</scope>
    <source>
        <strain evidence="1 2">NSJ-13</strain>
    </source>
</reference>
<dbReference type="Gene3D" id="3.40.50.150">
    <property type="entry name" value="Vaccinia Virus protein VP39"/>
    <property type="match status" value="1"/>
</dbReference>
<dbReference type="PANTHER" id="PTHR35276">
    <property type="entry name" value="S-ADENOSYL-L-METHIONINE-DEPENDENT METHYLTRANSFERASES SUPERFAMILY PROTEIN"/>
    <property type="match status" value="1"/>
</dbReference>
<proteinExistence type="predicted"/>
<gene>
    <name evidence="1" type="ORF">H8S40_02310</name>
</gene>
<dbReference type="RefSeq" id="WP_186864459.1">
    <property type="nucleotide sequence ID" value="NZ_JACOPE010000001.1"/>
</dbReference>
<protein>
    <submittedName>
        <fullName evidence="1">Class I SAM-dependent methyltransferase</fullName>
    </submittedName>
</protein>